<dbReference type="Proteomes" id="UP000480266">
    <property type="component" value="Unassembled WGS sequence"/>
</dbReference>
<feature type="transmembrane region" description="Helical" evidence="1">
    <location>
        <begin position="7"/>
        <end position="29"/>
    </location>
</feature>
<feature type="transmembrane region" description="Helical" evidence="1">
    <location>
        <begin position="69"/>
        <end position="86"/>
    </location>
</feature>
<name>A0A7C9VM25_9BRAD</name>
<keyword evidence="1" id="KW-1133">Transmembrane helix</keyword>
<evidence type="ECO:0000313" key="3">
    <source>
        <dbReference type="Proteomes" id="UP000480266"/>
    </source>
</evidence>
<sequence>EATETRILLSVLLLAPPAFCMGMMFPLGLSIWRRHSELLPFFWSANGITSMFASVLGMALSIEFGIARTYALGACFYVVCALMIVWSRKTNDVPAAAPISEVELVRGKMESVS</sequence>
<keyword evidence="1" id="KW-0472">Membrane</keyword>
<gene>
    <name evidence="2" type="ORF">G4V63_24600</name>
</gene>
<keyword evidence="1" id="KW-0812">Transmembrane</keyword>
<accession>A0A7C9VM25</accession>
<dbReference type="AlphaFoldDB" id="A0A7C9VM25"/>
<proteinExistence type="predicted"/>
<evidence type="ECO:0000256" key="1">
    <source>
        <dbReference type="SAM" id="Phobius"/>
    </source>
</evidence>
<protein>
    <submittedName>
        <fullName evidence="2">Uncharacterized protein</fullName>
    </submittedName>
</protein>
<organism evidence="2 3">
    <name type="scientific">Candidatus Afipia apatlaquensis</name>
    <dbReference type="NCBI Taxonomy" id="2712852"/>
    <lineage>
        <taxon>Bacteria</taxon>
        <taxon>Pseudomonadati</taxon>
        <taxon>Pseudomonadota</taxon>
        <taxon>Alphaproteobacteria</taxon>
        <taxon>Hyphomicrobiales</taxon>
        <taxon>Nitrobacteraceae</taxon>
        <taxon>Afipia</taxon>
    </lineage>
</organism>
<feature type="transmembrane region" description="Helical" evidence="1">
    <location>
        <begin position="41"/>
        <end position="62"/>
    </location>
</feature>
<feature type="non-terminal residue" evidence="2">
    <location>
        <position position="1"/>
    </location>
</feature>
<reference evidence="2" key="1">
    <citation type="submission" date="2020-02" db="EMBL/GenBank/DDBJ databases">
        <title>Draft genome sequence of Candidatus Afipia apatlaquensis IBT-C3, a potential strain for decolorization of textile dyes.</title>
        <authorList>
            <person name="Sanchez-Reyes A."/>
            <person name="Breton-Deval L."/>
            <person name="Mangelson H."/>
            <person name="Sanchez-Flores A."/>
        </authorList>
    </citation>
    <scope>NUCLEOTIDE SEQUENCE [LARGE SCALE GENOMIC DNA]</scope>
    <source>
        <strain evidence="2">IBT-C3</strain>
    </source>
</reference>
<dbReference type="EMBL" id="JAAMRR010001250">
    <property type="protein sequence ID" value="NGX98270.1"/>
    <property type="molecule type" value="Genomic_DNA"/>
</dbReference>
<keyword evidence="3" id="KW-1185">Reference proteome</keyword>
<evidence type="ECO:0000313" key="2">
    <source>
        <dbReference type="EMBL" id="NGX98270.1"/>
    </source>
</evidence>
<comment type="caution">
    <text evidence="2">The sequence shown here is derived from an EMBL/GenBank/DDBJ whole genome shotgun (WGS) entry which is preliminary data.</text>
</comment>